<organism evidence="2 3">
    <name type="scientific">Eubacterium plexicaudatum ASF492</name>
    <dbReference type="NCBI Taxonomy" id="1235802"/>
    <lineage>
        <taxon>Bacteria</taxon>
        <taxon>Bacillati</taxon>
        <taxon>Bacillota</taxon>
        <taxon>Clostridia</taxon>
        <taxon>Eubacteriales</taxon>
        <taxon>Eubacteriaceae</taxon>
        <taxon>Eubacterium</taxon>
    </lineage>
</organism>
<dbReference type="AlphaFoldDB" id="N2AGD9"/>
<dbReference type="Gene3D" id="3.20.20.150">
    <property type="entry name" value="Divalent-metal-dependent TIM barrel enzymes"/>
    <property type="match status" value="1"/>
</dbReference>
<dbReference type="HOGENOM" id="CLU_884942_0_0_9"/>
<accession>N2AGD9</accession>
<feature type="domain" description="Xylose isomerase-like TIM barrel" evidence="1">
    <location>
        <begin position="24"/>
        <end position="302"/>
    </location>
</feature>
<proteinExistence type="predicted"/>
<reference evidence="2 3" key="1">
    <citation type="journal article" date="2014" name="Genome Announc.">
        <title>Draft genome sequences of the altered schaedler flora, a defined bacterial community from gnotobiotic mice.</title>
        <authorList>
            <person name="Wannemuehler M.J."/>
            <person name="Overstreet A.M."/>
            <person name="Ward D.V."/>
            <person name="Phillips G.J."/>
        </authorList>
    </citation>
    <scope>NUCLEOTIDE SEQUENCE [LARGE SCALE GENOMIC DNA]</scope>
    <source>
        <strain evidence="2 3">ASF492</strain>
    </source>
</reference>
<comment type="caution">
    <text evidence="2">The sequence shown here is derived from an EMBL/GenBank/DDBJ whole genome shotgun (WGS) entry which is preliminary data.</text>
</comment>
<evidence type="ECO:0000259" key="1">
    <source>
        <dbReference type="Pfam" id="PF01261"/>
    </source>
</evidence>
<protein>
    <recommendedName>
        <fullName evidence="1">Xylose isomerase-like TIM barrel domain-containing protein</fullName>
    </recommendedName>
</protein>
<dbReference type="InterPro" id="IPR036237">
    <property type="entry name" value="Xyl_isomerase-like_sf"/>
</dbReference>
<dbReference type="SUPFAM" id="SSF51658">
    <property type="entry name" value="Xylose isomerase-like"/>
    <property type="match status" value="1"/>
</dbReference>
<dbReference type="InterPro" id="IPR013022">
    <property type="entry name" value="Xyl_isomerase-like_TIM-brl"/>
</dbReference>
<dbReference type="Pfam" id="PF01261">
    <property type="entry name" value="AP_endonuc_2"/>
    <property type="match status" value="1"/>
</dbReference>
<dbReference type="EMBL" id="AQFT01000107">
    <property type="protein sequence ID" value="EMZ23439.1"/>
    <property type="molecule type" value="Genomic_DNA"/>
</dbReference>
<name>N2AGD9_9FIRM</name>
<dbReference type="Proteomes" id="UP000012589">
    <property type="component" value="Unassembled WGS sequence"/>
</dbReference>
<evidence type="ECO:0000313" key="2">
    <source>
        <dbReference type="EMBL" id="EMZ23439.1"/>
    </source>
</evidence>
<gene>
    <name evidence="2" type="ORF">C823_03610</name>
</gene>
<evidence type="ECO:0000313" key="3">
    <source>
        <dbReference type="Proteomes" id="UP000012589"/>
    </source>
</evidence>
<sequence>MDHHIKIYAKASFVSEEIREKIRCGCDGLEFNLQKDFLRKGSCFETCYLQELFTMHNVEVVHVPFYEEGQVMNMEHVFQHVDTSPIDNVFRLAQYCADIWKHRILVVIHTSLSFFDFMEYELFRSRLERELQRLFEQFPMTDLGIENVIPMEYKNDGKNSPRLCNGTFTDLVQIVGYLRERFGERVGSVLDICHAAMTEKYMKALLAASDFLPHTDLPRHTDYGMEHYFQMHKEVCKLIHFNDFTGNGYMRNHGTPFQDQKKVDALLELYTKYEYGCPLTLEIREDNYRNCRNYRQTKAMLQRWIEPAAAVAES</sequence>
<dbReference type="PATRIC" id="fig|1235802.3.peg.3812"/>
<keyword evidence="3" id="KW-1185">Reference proteome</keyword>
<dbReference type="OrthoDB" id="10007097at2"/>